<evidence type="ECO:0000313" key="3">
    <source>
        <dbReference type="EMBL" id="KAJ9161325.1"/>
    </source>
</evidence>
<dbReference type="PANTHER" id="PTHR11787">
    <property type="entry name" value="RAB GDP-DISSOCIATION INHIBITOR"/>
    <property type="match status" value="1"/>
</dbReference>
<dbReference type="PRINTS" id="PR00891">
    <property type="entry name" value="RABGDIREP"/>
</dbReference>
<dbReference type="GO" id="GO:0005968">
    <property type="term" value="C:Rab-protein geranylgeranyltransferase complex"/>
    <property type="evidence" value="ECO:0007669"/>
    <property type="project" value="TreeGrafter"/>
</dbReference>
<dbReference type="GO" id="GO:0005634">
    <property type="term" value="C:nucleus"/>
    <property type="evidence" value="ECO:0007669"/>
    <property type="project" value="TreeGrafter"/>
</dbReference>
<organism evidence="3 4">
    <name type="scientific">Coniochaeta hoffmannii</name>
    <dbReference type="NCBI Taxonomy" id="91930"/>
    <lineage>
        <taxon>Eukaryota</taxon>
        <taxon>Fungi</taxon>
        <taxon>Dikarya</taxon>
        <taxon>Ascomycota</taxon>
        <taxon>Pezizomycotina</taxon>
        <taxon>Sordariomycetes</taxon>
        <taxon>Sordariomycetidae</taxon>
        <taxon>Coniochaetales</taxon>
        <taxon>Coniochaetaceae</taxon>
        <taxon>Coniochaeta</taxon>
    </lineage>
</organism>
<dbReference type="Gene3D" id="3.50.50.60">
    <property type="entry name" value="FAD/NAD(P)-binding domain"/>
    <property type="match status" value="1"/>
</dbReference>
<dbReference type="GO" id="GO:0005092">
    <property type="term" value="F:GDP-dissociation inhibitor activity"/>
    <property type="evidence" value="ECO:0007669"/>
    <property type="project" value="UniProtKB-UniRule"/>
</dbReference>
<dbReference type="InterPro" id="IPR036188">
    <property type="entry name" value="FAD/NAD-bd_sf"/>
</dbReference>
<dbReference type="EMBL" id="JANBVN010000024">
    <property type="protein sequence ID" value="KAJ9161325.1"/>
    <property type="molecule type" value="Genomic_DNA"/>
</dbReference>
<name>A0AA38RY00_9PEZI</name>
<dbReference type="InterPro" id="IPR017230">
    <property type="entry name" value="Mrs6"/>
</dbReference>
<accession>A0AA38RY00</accession>
<dbReference type="SUPFAM" id="SSF51905">
    <property type="entry name" value="FAD/NAD(P)-binding domain"/>
    <property type="match status" value="1"/>
</dbReference>
<dbReference type="Proteomes" id="UP001174691">
    <property type="component" value="Unassembled WGS sequence"/>
</dbReference>
<sequence length="504" mass="54015">MESLSDTVWDVVICGTGLQQSLLALSLSRSGKKILHIDPKEYYGGPDAAFSLQEAEAWQAEQTTSSPASSSIFSSARISRPSDPAALPPSRSYSLALSPQIIHTTSALISQLVSSRAYRQIEFLAVGSFFVFKPSDPSSEPAARPSLRRIPSTREDVFSTTAIPTRAKRSLMKFLKFVLDYSSEPNSEVWQPRASQPLSAFLADGFKLDAELQAYVLALTLSLDGRITTKDGLAVIHRHLTSMGVFGPGFAAVYPKWGGISEIAQVACRAGAVGGGIYMLGTGIETVAERPQGSDELVEIQLTNGTPVKTKLLVRGGEERQVDDAQEISRLVAVVGSPLSSLFEVVVEGAPTPAVAVIACPPGSVKTDDGTASEYPIYAFAHSSMTGECPTGQSVLYLTTLATNASQALLQSALDVLLSALSKGDETTRCLYQLYYQQSRGSSATVTDGNVVQLPAPSLSLTFDDSVLETVRQAWKQVIGSEAEDQEYMVFSDREPADAYDEDD</sequence>
<dbReference type="Pfam" id="PF00996">
    <property type="entry name" value="GDI"/>
    <property type="match status" value="1"/>
</dbReference>
<dbReference type="PANTHER" id="PTHR11787:SF4">
    <property type="entry name" value="CHM, RAB ESCORT PROTEIN 1"/>
    <property type="match status" value="1"/>
</dbReference>
<keyword evidence="4" id="KW-1185">Reference proteome</keyword>
<dbReference type="Gene3D" id="3.30.519.10">
    <property type="entry name" value="Guanine Nucleotide Dissociation Inhibitor, domain 2"/>
    <property type="match status" value="1"/>
</dbReference>
<dbReference type="GO" id="GO:0005829">
    <property type="term" value="C:cytosol"/>
    <property type="evidence" value="ECO:0007669"/>
    <property type="project" value="TreeGrafter"/>
</dbReference>
<dbReference type="Gene3D" id="1.10.405.10">
    <property type="entry name" value="Guanine Nucleotide Dissociation Inhibitor, domain 1"/>
    <property type="match status" value="1"/>
</dbReference>
<proteinExistence type="inferred from homology"/>
<protein>
    <recommendedName>
        <fullName evidence="2">Rab proteins geranylgeranyltransferase</fullName>
    </recommendedName>
</protein>
<dbReference type="InterPro" id="IPR018203">
    <property type="entry name" value="GDP_dissociation_inhibitor"/>
</dbReference>
<comment type="similarity">
    <text evidence="1 2">Belongs to the Rab GDI family.</text>
</comment>
<dbReference type="AlphaFoldDB" id="A0AA38RY00"/>
<reference evidence="3" key="1">
    <citation type="submission" date="2022-07" db="EMBL/GenBank/DDBJ databases">
        <title>Fungi with potential for degradation of polypropylene.</title>
        <authorList>
            <person name="Gostincar C."/>
        </authorList>
    </citation>
    <scope>NUCLEOTIDE SEQUENCE</scope>
    <source>
        <strain evidence="3">EXF-13287</strain>
    </source>
</reference>
<gene>
    <name evidence="3" type="ORF">NKR19_g2392</name>
</gene>
<dbReference type="GO" id="GO:0007264">
    <property type="term" value="P:small GTPase-mediated signal transduction"/>
    <property type="evidence" value="ECO:0007669"/>
    <property type="project" value="UniProtKB-UniRule"/>
</dbReference>
<evidence type="ECO:0000256" key="1">
    <source>
        <dbReference type="ARBA" id="ARBA00005593"/>
    </source>
</evidence>
<evidence type="ECO:0000256" key="2">
    <source>
        <dbReference type="PIRNR" id="PIRNR037514"/>
    </source>
</evidence>
<comment type="caution">
    <text evidence="3">The sequence shown here is derived from an EMBL/GenBank/DDBJ whole genome shotgun (WGS) entry which is preliminary data.</text>
</comment>
<dbReference type="GO" id="GO:0016192">
    <property type="term" value="P:vesicle-mediated transport"/>
    <property type="evidence" value="ECO:0007669"/>
    <property type="project" value="TreeGrafter"/>
</dbReference>
<dbReference type="SUPFAM" id="SSF54373">
    <property type="entry name" value="FAD-linked reductases, C-terminal domain"/>
    <property type="match status" value="1"/>
</dbReference>
<dbReference type="PIRSF" id="PIRSF037514">
    <property type="entry name" value="Rab_ger_ger_transf_A_fun"/>
    <property type="match status" value="1"/>
</dbReference>
<evidence type="ECO:0000313" key="4">
    <source>
        <dbReference type="Proteomes" id="UP001174691"/>
    </source>
</evidence>